<feature type="transmembrane region" description="Helical" evidence="1">
    <location>
        <begin position="44"/>
        <end position="64"/>
    </location>
</feature>
<dbReference type="AlphaFoldDB" id="B4D094"/>
<keyword evidence="1" id="KW-0472">Membrane</keyword>
<proteinExistence type="predicted"/>
<keyword evidence="1" id="KW-0812">Transmembrane</keyword>
<gene>
    <name evidence="2" type="ORF">CfE428DRAFT_2332</name>
</gene>
<organism evidence="2 3">
    <name type="scientific">Chthoniobacter flavus Ellin428</name>
    <dbReference type="NCBI Taxonomy" id="497964"/>
    <lineage>
        <taxon>Bacteria</taxon>
        <taxon>Pseudomonadati</taxon>
        <taxon>Verrucomicrobiota</taxon>
        <taxon>Spartobacteria</taxon>
        <taxon>Chthoniobacterales</taxon>
        <taxon>Chthoniobacteraceae</taxon>
        <taxon>Chthoniobacter</taxon>
    </lineage>
</organism>
<dbReference type="InParanoid" id="B4D094"/>
<sequence precursor="true">MHLEGLMLVAGVFIILAAGAVGSIVLIVACLLREWKVVKRTIAITLATVAVLMVAFVAIMYFVWRPWDPTSEADLKAAYAADFGVAPPAGITVLKARQLVVGDAAVQWLLLKASPEEVEKHIAKGFVPARETLSDFDGRHNPNAPAWWKPPSGHLRLYESHHWEPTGGGTSSEAAMGVDASSGLIWFTASQF</sequence>
<dbReference type="RefSeq" id="WP_006979657.1">
    <property type="nucleotide sequence ID" value="NZ_ABVL01000005.1"/>
</dbReference>
<evidence type="ECO:0000313" key="2">
    <source>
        <dbReference type="EMBL" id="EDY20408.1"/>
    </source>
</evidence>
<comment type="caution">
    <text evidence="2">The sequence shown here is derived from an EMBL/GenBank/DDBJ whole genome shotgun (WGS) entry which is preliminary data.</text>
</comment>
<dbReference type="EMBL" id="ABVL01000005">
    <property type="protein sequence ID" value="EDY20408.1"/>
    <property type="molecule type" value="Genomic_DNA"/>
</dbReference>
<evidence type="ECO:0000313" key="3">
    <source>
        <dbReference type="Proteomes" id="UP000005824"/>
    </source>
</evidence>
<accession>B4D094</accession>
<protein>
    <submittedName>
        <fullName evidence="2">Uncharacterized protein</fullName>
    </submittedName>
</protein>
<evidence type="ECO:0000256" key="1">
    <source>
        <dbReference type="SAM" id="Phobius"/>
    </source>
</evidence>
<keyword evidence="3" id="KW-1185">Reference proteome</keyword>
<name>B4D094_9BACT</name>
<dbReference type="Proteomes" id="UP000005824">
    <property type="component" value="Unassembled WGS sequence"/>
</dbReference>
<dbReference type="eggNOG" id="ENOG502ZHNH">
    <property type="taxonomic scope" value="Bacteria"/>
</dbReference>
<keyword evidence="1" id="KW-1133">Transmembrane helix</keyword>
<feature type="transmembrane region" description="Helical" evidence="1">
    <location>
        <begin position="6"/>
        <end position="32"/>
    </location>
</feature>
<reference evidence="2 3" key="1">
    <citation type="journal article" date="2011" name="J. Bacteriol.">
        <title>Genome sequence of Chthoniobacter flavus Ellin428, an aerobic heterotrophic soil bacterium.</title>
        <authorList>
            <person name="Kant R."/>
            <person name="van Passel M.W."/>
            <person name="Palva A."/>
            <person name="Lucas S."/>
            <person name="Lapidus A."/>
            <person name="Glavina Del Rio T."/>
            <person name="Dalin E."/>
            <person name="Tice H."/>
            <person name="Bruce D."/>
            <person name="Goodwin L."/>
            <person name="Pitluck S."/>
            <person name="Larimer F.W."/>
            <person name="Land M.L."/>
            <person name="Hauser L."/>
            <person name="Sangwan P."/>
            <person name="de Vos W.M."/>
            <person name="Janssen P.H."/>
            <person name="Smidt H."/>
        </authorList>
    </citation>
    <scope>NUCLEOTIDE SEQUENCE [LARGE SCALE GENOMIC DNA]</scope>
    <source>
        <strain evidence="2 3">Ellin428</strain>
    </source>
</reference>